<dbReference type="EMBL" id="FRBL01000005">
    <property type="protein sequence ID" value="SHL89157.1"/>
    <property type="molecule type" value="Genomic_DNA"/>
</dbReference>
<dbReference type="GO" id="GO:0016989">
    <property type="term" value="F:sigma factor antagonist activity"/>
    <property type="evidence" value="ECO:0007669"/>
    <property type="project" value="TreeGrafter"/>
</dbReference>
<protein>
    <submittedName>
        <fullName evidence="3">FecR family protein</fullName>
    </submittedName>
</protein>
<dbReference type="STRING" id="1419482.SAMN05444266_105374"/>
<dbReference type="Pfam" id="PF04773">
    <property type="entry name" value="FecR"/>
    <property type="match status" value="1"/>
</dbReference>
<feature type="domain" description="FecR protein" evidence="1">
    <location>
        <begin position="182"/>
        <end position="281"/>
    </location>
</feature>
<name>A0A1M7EBQ2_9BACT</name>
<dbReference type="OrthoDB" id="625980at2"/>
<organism evidence="3 4">
    <name type="scientific">Chitinophaga jiangningensis</name>
    <dbReference type="NCBI Taxonomy" id="1419482"/>
    <lineage>
        <taxon>Bacteria</taxon>
        <taxon>Pseudomonadati</taxon>
        <taxon>Bacteroidota</taxon>
        <taxon>Chitinophagia</taxon>
        <taxon>Chitinophagales</taxon>
        <taxon>Chitinophagaceae</taxon>
        <taxon>Chitinophaga</taxon>
    </lineage>
</organism>
<dbReference type="AlphaFoldDB" id="A0A1M7EBQ2"/>
<dbReference type="Gene3D" id="3.55.50.30">
    <property type="match status" value="1"/>
</dbReference>
<evidence type="ECO:0000313" key="4">
    <source>
        <dbReference type="Proteomes" id="UP000184420"/>
    </source>
</evidence>
<dbReference type="InterPro" id="IPR032508">
    <property type="entry name" value="FecR_C"/>
</dbReference>
<evidence type="ECO:0000259" key="2">
    <source>
        <dbReference type="Pfam" id="PF16344"/>
    </source>
</evidence>
<reference evidence="3 4" key="1">
    <citation type="submission" date="2016-11" db="EMBL/GenBank/DDBJ databases">
        <authorList>
            <person name="Jaros S."/>
            <person name="Januszkiewicz K."/>
            <person name="Wedrychowicz H."/>
        </authorList>
    </citation>
    <scope>NUCLEOTIDE SEQUENCE [LARGE SCALE GENOMIC DNA]</scope>
    <source>
        <strain evidence="3 4">DSM 27406</strain>
    </source>
</reference>
<dbReference type="InterPro" id="IPR012373">
    <property type="entry name" value="Ferrdict_sens_TM"/>
</dbReference>
<dbReference type="PANTHER" id="PTHR30273">
    <property type="entry name" value="PERIPLASMIC SIGNAL SENSOR AND SIGMA FACTOR ACTIVATOR FECR-RELATED"/>
    <property type="match status" value="1"/>
</dbReference>
<gene>
    <name evidence="3" type="ORF">SAMN05444266_105374</name>
</gene>
<dbReference type="Proteomes" id="UP000184420">
    <property type="component" value="Unassembled WGS sequence"/>
</dbReference>
<keyword evidence="4" id="KW-1185">Reference proteome</keyword>
<sequence>MTQEQLNAFLKDYTAGNYSEQDYLAFRHWLDNAAMEEKLAVLDKYSDQFPEPNAQPSADTRRIAMIEAALDESTIEALRKPARVLNIRKWSAAAAAVLLLGTGAWWLHKESKSKPATVAQHVNVAPGKAGAILTLGDGSQVVLDSAGNGVIAVQNGASVVLDSGKIGYGKQDHNNGEPQYNTLSTPIGRQFKVVLPDGTLVWLNAASSIQYPTFFAGNSREVTVTGEVYMQVAQDHNHPFRVTIMSDGHNEGTVDVLGTDFNINAYPDEHATKVTLISGAVMVSAGSPIQKEMLKPDQQAAIHENNKITVQHVNTESVTAWKSGYFDFDENDLTMLMRQLNRWYGIETEIGKNVPVDIQFGGKISRNLMLSEVIKVLNQAGVHCYLTNERKLIVIP</sequence>
<evidence type="ECO:0000313" key="3">
    <source>
        <dbReference type="EMBL" id="SHL89157.1"/>
    </source>
</evidence>
<dbReference type="InterPro" id="IPR006860">
    <property type="entry name" value="FecR"/>
</dbReference>
<dbReference type="Pfam" id="PF16344">
    <property type="entry name" value="FecR_C"/>
    <property type="match status" value="1"/>
</dbReference>
<feature type="domain" description="Protein FecR C-terminal" evidence="2">
    <location>
        <begin position="325"/>
        <end position="393"/>
    </location>
</feature>
<dbReference type="PANTHER" id="PTHR30273:SF2">
    <property type="entry name" value="PROTEIN FECR"/>
    <property type="match status" value="1"/>
</dbReference>
<evidence type="ECO:0000259" key="1">
    <source>
        <dbReference type="Pfam" id="PF04773"/>
    </source>
</evidence>
<proteinExistence type="predicted"/>
<accession>A0A1M7EBQ2</accession>
<dbReference type="RefSeq" id="WP_073082348.1">
    <property type="nucleotide sequence ID" value="NZ_FRBL01000005.1"/>
</dbReference>
<dbReference type="Gene3D" id="2.60.120.1440">
    <property type="match status" value="1"/>
</dbReference>